<evidence type="ECO:0000256" key="3">
    <source>
        <dbReference type="ARBA" id="ARBA00022452"/>
    </source>
</evidence>
<comment type="caution">
    <text evidence="16">The sequence shown here is derived from an EMBL/GenBank/DDBJ whole genome shotgun (WGS) entry which is preliminary data.</text>
</comment>
<keyword evidence="6" id="KW-0408">Iron</keyword>
<evidence type="ECO:0000256" key="10">
    <source>
        <dbReference type="ARBA" id="ARBA00023237"/>
    </source>
</evidence>
<keyword evidence="13" id="KW-0732">Signal</keyword>
<evidence type="ECO:0000313" key="17">
    <source>
        <dbReference type="Proteomes" id="UP001361239"/>
    </source>
</evidence>
<feature type="domain" description="TonB-dependent receptor plug" evidence="15">
    <location>
        <begin position="54"/>
        <end position="162"/>
    </location>
</feature>
<evidence type="ECO:0000256" key="12">
    <source>
        <dbReference type="RuleBase" id="RU003357"/>
    </source>
</evidence>
<keyword evidence="4" id="KW-0410">Iron transport</keyword>
<accession>A0ABU8RXI1</accession>
<dbReference type="InterPro" id="IPR036942">
    <property type="entry name" value="Beta-barrel_TonB_sf"/>
</dbReference>
<protein>
    <submittedName>
        <fullName evidence="16">TonB-dependent receptor</fullName>
    </submittedName>
</protein>
<keyword evidence="5 11" id="KW-0812">Transmembrane</keyword>
<dbReference type="Pfam" id="PF07715">
    <property type="entry name" value="Plug"/>
    <property type="match status" value="1"/>
</dbReference>
<keyword evidence="2 11" id="KW-0813">Transport</keyword>
<feature type="chain" id="PRO_5046198457" evidence="13">
    <location>
        <begin position="26"/>
        <end position="823"/>
    </location>
</feature>
<dbReference type="Gene3D" id="2.40.170.20">
    <property type="entry name" value="TonB-dependent receptor, beta-barrel domain"/>
    <property type="match status" value="1"/>
</dbReference>
<evidence type="ECO:0000256" key="13">
    <source>
        <dbReference type="SAM" id="SignalP"/>
    </source>
</evidence>
<feature type="domain" description="TonB-dependent receptor-like beta-barrel" evidence="14">
    <location>
        <begin position="320"/>
        <end position="765"/>
    </location>
</feature>
<dbReference type="Proteomes" id="UP001361239">
    <property type="component" value="Unassembled WGS sequence"/>
</dbReference>
<gene>
    <name evidence="16" type="ORF">WG901_13500</name>
</gene>
<keyword evidence="10 11" id="KW-0998">Cell outer membrane</keyword>
<proteinExistence type="inferred from homology"/>
<keyword evidence="16" id="KW-0675">Receptor</keyword>
<evidence type="ECO:0000256" key="6">
    <source>
        <dbReference type="ARBA" id="ARBA00023004"/>
    </source>
</evidence>
<dbReference type="EMBL" id="JBBHJZ010000002">
    <property type="protein sequence ID" value="MEJ5977658.1"/>
    <property type="molecule type" value="Genomic_DNA"/>
</dbReference>
<evidence type="ECO:0000256" key="11">
    <source>
        <dbReference type="PROSITE-ProRule" id="PRU01360"/>
    </source>
</evidence>
<evidence type="ECO:0000256" key="9">
    <source>
        <dbReference type="ARBA" id="ARBA00023136"/>
    </source>
</evidence>
<keyword evidence="3 11" id="KW-1134">Transmembrane beta strand</keyword>
<keyword evidence="7" id="KW-0406">Ion transport</keyword>
<organism evidence="16 17">
    <name type="scientific">Novosphingobium anseongense</name>
    <dbReference type="NCBI Taxonomy" id="3133436"/>
    <lineage>
        <taxon>Bacteria</taxon>
        <taxon>Pseudomonadati</taxon>
        <taxon>Pseudomonadota</taxon>
        <taxon>Alphaproteobacteria</taxon>
        <taxon>Sphingomonadales</taxon>
        <taxon>Sphingomonadaceae</taxon>
        <taxon>Novosphingobium</taxon>
    </lineage>
</organism>
<dbReference type="SUPFAM" id="SSF56935">
    <property type="entry name" value="Porins"/>
    <property type="match status" value="1"/>
</dbReference>
<dbReference type="PROSITE" id="PS52016">
    <property type="entry name" value="TONB_DEPENDENT_REC_3"/>
    <property type="match status" value="1"/>
</dbReference>
<dbReference type="InterPro" id="IPR012910">
    <property type="entry name" value="Plug_dom"/>
</dbReference>
<evidence type="ECO:0000256" key="7">
    <source>
        <dbReference type="ARBA" id="ARBA00023065"/>
    </source>
</evidence>
<dbReference type="PANTHER" id="PTHR32552">
    <property type="entry name" value="FERRICHROME IRON RECEPTOR-RELATED"/>
    <property type="match status" value="1"/>
</dbReference>
<keyword evidence="8 12" id="KW-0798">TonB box</keyword>
<comment type="subcellular location">
    <subcellularLocation>
        <location evidence="1 11">Cell outer membrane</location>
        <topology evidence="1 11">Multi-pass membrane protein</topology>
    </subcellularLocation>
</comment>
<keyword evidence="9 11" id="KW-0472">Membrane</keyword>
<name>A0ABU8RXI1_9SPHN</name>
<dbReference type="InterPro" id="IPR039426">
    <property type="entry name" value="TonB-dep_rcpt-like"/>
</dbReference>
<evidence type="ECO:0000259" key="14">
    <source>
        <dbReference type="Pfam" id="PF00593"/>
    </source>
</evidence>
<dbReference type="PANTHER" id="PTHR32552:SF81">
    <property type="entry name" value="TONB-DEPENDENT OUTER MEMBRANE RECEPTOR"/>
    <property type="match status" value="1"/>
</dbReference>
<sequence>MRCKTIFLGGCALLATMSTVTPALAQDTGTQAQSNDAANEGDIIVTARRRDETAQETPVALTVLNDALLDRYGVRGVAQIQSLTPGLYTGESSGAMGGTISLRGIGSGDSMAFIDQAVSSNIDGVPISSAQILRAAQMDLKQIEVLRGPQALFFGKNSPGGIISLTTADPGKDTEALLRGGYEFTAREKYVEAMYSTPISDTVGLRIAGRYSDMDGYFKLVSAQVPGAVPMDIDRFPDQKELFLRGTLSWTPSDRVSVRLKATVTDTDMIGGSSQYSDIVACPYGTPQRPGETSFNCLNDRTLLISQIPASTMAISPLFENPNGARYNNQTLLSGQLDWDVTDTLKLTSVTGYYNVKERLTSNGGYGPYSNNAFAVRFKNEQISQELRLASDFDGPVNFLLGGFYEDRKLFTSTIIVQPFGAVLTPALPATPVPANTRLPIESTNQKQESYSGFGQLIFDPTDQIQVTAGARYTHEVKNLLDYSVALGTAAGYGAPVNVAADPRYGSRRLAYNDFSPEATITWKPATDVMLFASYKEGFKSGGFDAGYTGGAIVANPARGQTFQPEHVKGGEIGLKSRFADRQVTFNLTGYWYDYSGFQVSVFDTISRAFRLQNAGTARVRGIEAELRYSPASVPGLSFHATGAFNDAKFRRFDTADCYQGQTQALGCNLVQNTATGVFTAQNLSGKRLRKAPQFAATFGGYYETPVSTGLMLGLSVDGSYSGGYEYGTNYQPLAYQGAYAKLDATLRLFSEDKRWEFAVIGRNLTNKLNLINGIDRTGTGSGKGTALASCTVAFQTGCAAMSDIIGTPTMPRTVALQATFRY</sequence>
<evidence type="ECO:0000256" key="2">
    <source>
        <dbReference type="ARBA" id="ARBA00022448"/>
    </source>
</evidence>
<evidence type="ECO:0000256" key="5">
    <source>
        <dbReference type="ARBA" id="ARBA00022692"/>
    </source>
</evidence>
<evidence type="ECO:0000256" key="4">
    <source>
        <dbReference type="ARBA" id="ARBA00022496"/>
    </source>
</evidence>
<evidence type="ECO:0000259" key="15">
    <source>
        <dbReference type="Pfam" id="PF07715"/>
    </source>
</evidence>
<comment type="similarity">
    <text evidence="11 12">Belongs to the TonB-dependent receptor family.</text>
</comment>
<dbReference type="InterPro" id="IPR000531">
    <property type="entry name" value="Beta-barrel_TonB"/>
</dbReference>
<keyword evidence="17" id="KW-1185">Reference proteome</keyword>
<evidence type="ECO:0000256" key="1">
    <source>
        <dbReference type="ARBA" id="ARBA00004571"/>
    </source>
</evidence>
<dbReference type="RefSeq" id="WP_339587590.1">
    <property type="nucleotide sequence ID" value="NZ_JBBHJZ010000002.1"/>
</dbReference>
<evidence type="ECO:0000256" key="8">
    <source>
        <dbReference type="ARBA" id="ARBA00023077"/>
    </source>
</evidence>
<evidence type="ECO:0000313" key="16">
    <source>
        <dbReference type="EMBL" id="MEJ5977658.1"/>
    </source>
</evidence>
<feature type="signal peptide" evidence="13">
    <location>
        <begin position="1"/>
        <end position="25"/>
    </location>
</feature>
<dbReference type="Pfam" id="PF00593">
    <property type="entry name" value="TonB_dep_Rec_b-barrel"/>
    <property type="match status" value="1"/>
</dbReference>
<reference evidence="16 17" key="1">
    <citation type="submission" date="2024-03" db="EMBL/GenBank/DDBJ databases">
        <authorList>
            <person name="Jo J.-H."/>
        </authorList>
    </citation>
    <scope>NUCLEOTIDE SEQUENCE [LARGE SCALE GENOMIC DNA]</scope>
    <source>
        <strain evidence="16 17">PS1R-30</strain>
    </source>
</reference>